<sequence length="271" mass="28838">MGMMDGVIQLGPLMLASDRLFAVAALWLFLSAGTWIGARTESRAARAAWVAALAGVLVARLAYVAENFTAFAVEPWTILAFWQGGFTIWAGVAAAAVMVALLLGRQRATGGLLASLAALALTHMGMMHWLAPPARPLPQGIVLAQMDGQSLPLDSLRGRPFALNLWATWCPPCRREMPMLIDVASGSKVPILLVNQREGQAAITAYLKREKLSAASIAVDPTGSLSEATQAQAFPTTLFVDATGRIRSIHAGEISRAALTAAIRDLERNPI</sequence>
<keyword evidence="1" id="KW-0472">Membrane</keyword>
<dbReference type="InterPro" id="IPR013766">
    <property type="entry name" value="Thioredoxin_domain"/>
</dbReference>
<dbReference type="InterPro" id="IPR036249">
    <property type="entry name" value="Thioredoxin-like_sf"/>
</dbReference>
<dbReference type="Pfam" id="PF01790">
    <property type="entry name" value="LGT"/>
    <property type="match status" value="1"/>
</dbReference>
<organism evidence="3 4">
    <name type="scientific">Novosphingobium panipatense</name>
    <dbReference type="NCBI Taxonomy" id="428991"/>
    <lineage>
        <taxon>Bacteria</taxon>
        <taxon>Pseudomonadati</taxon>
        <taxon>Pseudomonadota</taxon>
        <taxon>Alphaproteobacteria</taxon>
        <taxon>Sphingomonadales</taxon>
        <taxon>Sphingomonadaceae</taxon>
        <taxon>Novosphingobium</taxon>
    </lineage>
</organism>
<feature type="transmembrane region" description="Helical" evidence="1">
    <location>
        <begin position="47"/>
        <end position="65"/>
    </location>
</feature>
<dbReference type="PANTHER" id="PTHR42852:SF13">
    <property type="entry name" value="PROTEIN DIPZ"/>
    <property type="match status" value="1"/>
</dbReference>
<dbReference type="SUPFAM" id="SSF52833">
    <property type="entry name" value="Thioredoxin-like"/>
    <property type="match status" value="1"/>
</dbReference>
<keyword evidence="3" id="KW-0413">Isomerase</keyword>
<dbReference type="Proteomes" id="UP001157910">
    <property type="component" value="Unassembled WGS sequence"/>
</dbReference>
<dbReference type="CDD" id="cd02966">
    <property type="entry name" value="TlpA_like_family"/>
    <property type="match status" value="1"/>
</dbReference>
<dbReference type="InterPro" id="IPR050553">
    <property type="entry name" value="Thioredoxin_ResA/DsbE_sf"/>
</dbReference>
<evidence type="ECO:0000313" key="4">
    <source>
        <dbReference type="Proteomes" id="UP001157910"/>
    </source>
</evidence>
<accession>A0ABY1QU46</accession>
<dbReference type="PROSITE" id="PS51352">
    <property type="entry name" value="THIOREDOXIN_2"/>
    <property type="match status" value="1"/>
</dbReference>
<dbReference type="InterPro" id="IPR001640">
    <property type="entry name" value="Lgt"/>
</dbReference>
<name>A0ABY1QU46_9SPHN</name>
<dbReference type="EMBL" id="FXUI01000015">
    <property type="protein sequence ID" value="SMP80894.1"/>
    <property type="molecule type" value="Genomic_DNA"/>
</dbReference>
<evidence type="ECO:0000313" key="3">
    <source>
        <dbReference type="EMBL" id="SMP80894.1"/>
    </source>
</evidence>
<keyword evidence="1" id="KW-1133">Transmembrane helix</keyword>
<dbReference type="GO" id="GO:0016853">
    <property type="term" value="F:isomerase activity"/>
    <property type="evidence" value="ECO:0007669"/>
    <property type="project" value="UniProtKB-KW"/>
</dbReference>
<dbReference type="InterPro" id="IPR013740">
    <property type="entry name" value="Redoxin"/>
</dbReference>
<gene>
    <name evidence="3" type="ORF">SAMN06296065_11577</name>
</gene>
<feature type="transmembrane region" description="Helical" evidence="1">
    <location>
        <begin position="85"/>
        <end position="104"/>
    </location>
</feature>
<feature type="transmembrane region" description="Helical" evidence="1">
    <location>
        <begin position="20"/>
        <end position="38"/>
    </location>
</feature>
<reference evidence="3 4" key="1">
    <citation type="submission" date="2017-05" db="EMBL/GenBank/DDBJ databases">
        <authorList>
            <person name="Varghese N."/>
            <person name="Submissions S."/>
        </authorList>
    </citation>
    <scope>NUCLEOTIDE SEQUENCE [LARGE SCALE GENOMIC DNA]</scope>
    <source>
        <strain evidence="3 4">SM16</strain>
    </source>
</reference>
<keyword evidence="4" id="KW-1185">Reference proteome</keyword>
<feature type="transmembrane region" description="Helical" evidence="1">
    <location>
        <begin position="111"/>
        <end position="131"/>
    </location>
</feature>
<evidence type="ECO:0000259" key="2">
    <source>
        <dbReference type="PROSITE" id="PS51352"/>
    </source>
</evidence>
<protein>
    <submittedName>
        <fullName evidence="3">Thiol-disulfide isomerase or thioredoxin</fullName>
    </submittedName>
</protein>
<dbReference type="PANTHER" id="PTHR42852">
    <property type="entry name" value="THIOL:DISULFIDE INTERCHANGE PROTEIN DSBE"/>
    <property type="match status" value="1"/>
</dbReference>
<feature type="domain" description="Thioredoxin" evidence="2">
    <location>
        <begin position="131"/>
        <end position="268"/>
    </location>
</feature>
<dbReference type="Pfam" id="PF08534">
    <property type="entry name" value="Redoxin"/>
    <property type="match status" value="1"/>
</dbReference>
<comment type="caution">
    <text evidence="3">The sequence shown here is derived from an EMBL/GenBank/DDBJ whole genome shotgun (WGS) entry which is preliminary data.</text>
</comment>
<dbReference type="Gene3D" id="3.40.30.10">
    <property type="entry name" value="Glutaredoxin"/>
    <property type="match status" value="1"/>
</dbReference>
<evidence type="ECO:0000256" key="1">
    <source>
        <dbReference type="SAM" id="Phobius"/>
    </source>
</evidence>
<keyword evidence="1" id="KW-0812">Transmembrane</keyword>
<proteinExistence type="predicted"/>